<name>A0AA40FZG8_9HYME</name>
<organism evidence="1 2">
    <name type="scientific">Melipona bicolor</name>
    <dbReference type="NCBI Taxonomy" id="60889"/>
    <lineage>
        <taxon>Eukaryota</taxon>
        <taxon>Metazoa</taxon>
        <taxon>Ecdysozoa</taxon>
        <taxon>Arthropoda</taxon>
        <taxon>Hexapoda</taxon>
        <taxon>Insecta</taxon>
        <taxon>Pterygota</taxon>
        <taxon>Neoptera</taxon>
        <taxon>Endopterygota</taxon>
        <taxon>Hymenoptera</taxon>
        <taxon>Apocrita</taxon>
        <taxon>Aculeata</taxon>
        <taxon>Apoidea</taxon>
        <taxon>Anthophila</taxon>
        <taxon>Apidae</taxon>
        <taxon>Melipona</taxon>
    </lineage>
</organism>
<reference evidence="1" key="1">
    <citation type="submission" date="2021-10" db="EMBL/GenBank/DDBJ databases">
        <title>Melipona bicolor Genome sequencing and assembly.</title>
        <authorList>
            <person name="Araujo N.S."/>
            <person name="Arias M.C."/>
        </authorList>
    </citation>
    <scope>NUCLEOTIDE SEQUENCE</scope>
    <source>
        <strain evidence="1">USP_2M_L1-L4_2017</strain>
        <tissue evidence="1">Whole body</tissue>
    </source>
</reference>
<comment type="caution">
    <text evidence="1">The sequence shown here is derived from an EMBL/GenBank/DDBJ whole genome shotgun (WGS) entry which is preliminary data.</text>
</comment>
<keyword evidence="2" id="KW-1185">Reference proteome</keyword>
<gene>
    <name evidence="1" type="ORF">K0M31_003591</name>
</gene>
<evidence type="ECO:0000313" key="1">
    <source>
        <dbReference type="EMBL" id="KAK1128106.1"/>
    </source>
</evidence>
<evidence type="ECO:0000313" key="2">
    <source>
        <dbReference type="Proteomes" id="UP001177670"/>
    </source>
</evidence>
<accession>A0AA40FZG8</accession>
<dbReference type="AlphaFoldDB" id="A0AA40FZG8"/>
<feature type="non-terminal residue" evidence="1">
    <location>
        <position position="1"/>
    </location>
</feature>
<dbReference type="EMBL" id="JAHYIQ010000011">
    <property type="protein sequence ID" value="KAK1128106.1"/>
    <property type="molecule type" value="Genomic_DNA"/>
</dbReference>
<dbReference type="Proteomes" id="UP001177670">
    <property type="component" value="Unassembled WGS sequence"/>
</dbReference>
<protein>
    <submittedName>
        <fullName evidence="1">Uncharacterized protein</fullName>
    </submittedName>
</protein>
<sequence>SHEDYLMNRQQDDGKPEDSVLQIAPHLRKREGPVPTCCPDDPSFPPFDEHRCAGRTSAREKTTHRLPAVRQTCGCVSRREHRSNGEP</sequence>
<proteinExistence type="predicted"/>